<dbReference type="PANTHER" id="PTHR12526:SF637">
    <property type="entry name" value="GLYCOSYLTRANSFERASE EPSF-RELATED"/>
    <property type="match status" value="1"/>
</dbReference>
<evidence type="ECO:0000256" key="1">
    <source>
        <dbReference type="SAM" id="Phobius"/>
    </source>
</evidence>
<keyword evidence="4" id="KW-0808">Transferase</keyword>
<gene>
    <name evidence="4" type="ORF">UY01_C0002G0025</name>
</gene>
<feature type="domain" description="Glycosyl transferase family 1" evidence="2">
    <location>
        <begin position="187"/>
        <end position="349"/>
    </location>
</feature>
<feature type="domain" description="Glycosyltransferase subfamily 4-like N-terminal" evidence="3">
    <location>
        <begin position="16"/>
        <end position="183"/>
    </location>
</feature>
<keyword evidence="1" id="KW-1133">Transmembrane helix</keyword>
<sequence length="370" mass="41407">MAKKKIVFVMNNFWLGGTEQLLLGLMAALSIDYQVAAVTVLGAGPLESEFKKIPVSIYHASPVFFVSKKFIVKLLWVIAAPVTFIRLVIFLRKVKPDVVVTSLYQADVLGIFAAWLARIPKRILVQHDIQWLGFFRKYLKWLLALRLATHIVAVSAVVKNFLALPLRVPENKITIIYNGINVAKFEKAAKPLIKQDIVFGIVGRLEPVKGHKLFLQALKILQKENLAPKVIFAGDGTQKKDLEQYIQSNSLRNVEFVGPVTDVSGVLKLIDILVVPSAEEGFGLVLLEGLVSRKIIIASDIEACRELLAPGETGILFENKNTEQLAGAMRAFILEPTLAKSYHRNIEKWIHETGPKYDIKNLATKYQKLF</sequence>
<dbReference type="Gene3D" id="3.40.50.2000">
    <property type="entry name" value="Glycogen Phosphorylase B"/>
    <property type="match status" value="2"/>
</dbReference>
<keyword evidence="1" id="KW-0472">Membrane</keyword>
<keyword evidence="1" id="KW-0812">Transmembrane</keyword>
<dbReference type="PANTHER" id="PTHR12526">
    <property type="entry name" value="GLYCOSYLTRANSFERASE"/>
    <property type="match status" value="1"/>
</dbReference>
<feature type="transmembrane region" description="Helical" evidence="1">
    <location>
        <begin position="98"/>
        <end position="118"/>
    </location>
</feature>
<dbReference type="SUPFAM" id="SSF53756">
    <property type="entry name" value="UDP-Glycosyltransferase/glycogen phosphorylase"/>
    <property type="match status" value="1"/>
</dbReference>
<reference evidence="4 5" key="1">
    <citation type="journal article" date="2015" name="Nature">
        <title>rRNA introns, odd ribosomes, and small enigmatic genomes across a large radiation of phyla.</title>
        <authorList>
            <person name="Brown C.T."/>
            <person name="Hug L.A."/>
            <person name="Thomas B.C."/>
            <person name="Sharon I."/>
            <person name="Castelle C.J."/>
            <person name="Singh A."/>
            <person name="Wilkins M.J."/>
            <person name="Williams K.H."/>
            <person name="Banfield J.F."/>
        </authorList>
    </citation>
    <scope>NUCLEOTIDE SEQUENCE [LARGE SCALE GENOMIC DNA]</scope>
</reference>
<protein>
    <submittedName>
        <fullName evidence="4">Capsular polysaccharide biosynthesis glycosyl transferase</fullName>
    </submittedName>
</protein>
<evidence type="ECO:0000259" key="3">
    <source>
        <dbReference type="Pfam" id="PF13439"/>
    </source>
</evidence>
<accession>A0A0G1T2B3</accession>
<evidence type="ECO:0000313" key="4">
    <source>
        <dbReference type="EMBL" id="KKU75882.1"/>
    </source>
</evidence>
<proteinExistence type="predicted"/>
<dbReference type="InterPro" id="IPR028098">
    <property type="entry name" value="Glyco_trans_4-like_N"/>
</dbReference>
<evidence type="ECO:0000259" key="2">
    <source>
        <dbReference type="Pfam" id="PF00534"/>
    </source>
</evidence>
<dbReference type="GO" id="GO:0016757">
    <property type="term" value="F:glycosyltransferase activity"/>
    <property type="evidence" value="ECO:0007669"/>
    <property type="project" value="InterPro"/>
</dbReference>
<dbReference type="EMBL" id="LCOJ01000002">
    <property type="protein sequence ID" value="KKU75882.1"/>
    <property type="molecule type" value="Genomic_DNA"/>
</dbReference>
<organism evidence="4 5">
    <name type="scientific">Candidatus Nomurabacteria bacterium GW2011_GWB1_47_6</name>
    <dbReference type="NCBI Taxonomy" id="1618749"/>
    <lineage>
        <taxon>Bacteria</taxon>
        <taxon>Candidatus Nomuraibacteriota</taxon>
    </lineage>
</organism>
<comment type="caution">
    <text evidence="4">The sequence shown here is derived from an EMBL/GenBank/DDBJ whole genome shotgun (WGS) entry which is preliminary data.</text>
</comment>
<feature type="transmembrane region" description="Helical" evidence="1">
    <location>
        <begin position="70"/>
        <end position="91"/>
    </location>
</feature>
<name>A0A0G1T2B3_9BACT</name>
<dbReference type="Proteomes" id="UP000034879">
    <property type="component" value="Unassembled WGS sequence"/>
</dbReference>
<evidence type="ECO:0000313" key="5">
    <source>
        <dbReference type="Proteomes" id="UP000034879"/>
    </source>
</evidence>
<dbReference type="AlphaFoldDB" id="A0A0G1T2B3"/>
<feature type="transmembrane region" description="Helical" evidence="1">
    <location>
        <begin position="21"/>
        <end position="44"/>
    </location>
</feature>
<dbReference type="InterPro" id="IPR001296">
    <property type="entry name" value="Glyco_trans_1"/>
</dbReference>
<dbReference type="Pfam" id="PF00534">
    <property type="entry name" value="Glycos_transf_1"/>
    <property type="match status" value="1"/>
</dbReference>
<dbReference type="Pfam" id="PF13439">
    <property type="entry name" value="Glyco_transf_4"/>
    <property type="match status" value="1"/>
</dbReference>